<dbReference type="GO" id="GO:0003735">
    <property type="term" value="F:structural constituent of ribosome"/>
    <property type="evidence" value="ECO:0007669"/>
    <property type="project" value="UniProtKB-UniRule"/>
</dbReference>
<evidence type="ECO:0000259" key="6">
    <source>
        <dbReference type="Pfam" id="PF00347"/>
    </source>
</evidence>
<feature type="domain" description="Large ribosomal subunit protein uL6 alpha-beta" evidence="6">
    <location>
        <begin position="13"/>
        <end position="84"/>
    </location>
</feature>
<proteinExistence type="inferred from homology"/>
<dbReference type="AlphaFoldDB" id="A0A090JTE0"/>
<evidence type="ECO:0000256" key="4">
    <source>
        <dbReference type="ARBA" id="ARBA00023274"/>
    </source>
</evidence>
<accession>A0A090JTE0</accession>
<dbReference type="PANTHER" id="PTHR11655:SF16">
    <property type="entry name" value="60S RIBOSOMAL PROTEIN L9"/>
    <property type="match status" value="1"/>
</dbReference>
<dbReference type="GO" id="GO:0019843">
    <property type="term" value="F:rRNA binding"/>
    <property type="evidence" value="ECO:0007669"/>
    <property type="project" value="UniProtKB-UniRule"/>
</dbReference>
<dbReference type="FunFam" id="3.90.930.12:FF:000008">
    <property type="entry name" value="50S ribosomal protein L6"/>
    <property type="match status" value="1"/>
</dbReference>
<evidence type="ECO:0000313" key="9">
    <source>
        <dbReference type="EMBL" id="CEL25063.1"/>
    </source>
</evidence>
<protein>
    <recommendedName>
        <fullName evidence="5">Large ribosomal subunit protein uL6</fullName>
    </recommendedName>
</protein>
<keyword evidence="4 5" id="KW-0687">Ribonucleoprotein</keyword>
<keyword evidence="3 5" id="KW-0689">Ribosomal protein</keyword>
<evidence type="ECO:0000256" key="3">
    <source>
        <dbReference type="ARBA" id="ARBA00022980"/>
    </source>
</evidence>
<dbReference type="HAMAP" id="MF_01365_A">
    <property type="entry name" value="Ribosomal_uL6_A"/>
    <property type="match status" value="1"/>
</dbReference>
<evidence type="ECO:0000256" key="1">
    <source>
        <dbReference type="ARBA" id="ARBA00022730"/>
    </source>
</evidence>
<gene>
    <name evidence="8" type="primary">rpl6p</name>
    <name evidence="5" type="synonym">rpl6</name>
    <name evidence="7" type="ORF">BRM9_0390</name>
    <name evidence="8" type="ORF">DSM1535_0318</name>
    <name evidence="10" type="ORF">ISP06_03085</name>
    <name evidence="9" type="ORF">MB9_1427</name>
</gene>
<keyword evidence="1 5" id="KW-0699">rRNA-binding</keyword>
<dbReference type="EMBL" id="LN515531">
    <property type="protein sequence ID" value="CEA12681.1"/>
    <property type="molecule type" value="Genomic_DNA"/>
</dbReference>
<dbReference type="InterPro" id="IPR002359">
    <property type="entry name" value="Ribosomal_uL6_CS2"/>
</dbReference>
<comment type="function">
    <text evidence="5">This protein binds to the 23S rRNA, and is important in its secondary structure. It is located near the subunit interface in the base of the L7/L12 stalk, and near the tRNA binding site of the peptidyltransferase center.</text>
</comment>
<dbReference type="PROSITE" id="PS00700">
    <property type="entry name" value="RIBOSOMAL_L6_2"/>
    <property type="match status" value="1"/>
</dbReference>
<sequence>MALAAVLREEIPVPEGVDVTIDQAVTVKGPKGELSRRFKQGNITLKLDDGLVILETRFPKKKDKAMLGTIKSHITNMIIGLTEGFTYKMKIVYAHFPMTVKAAKDKVLIENFLGERHPRTAKIVGSAQVKIQGDEVIVTGVNKEDVGQTMANLEQATKIKGRDPRVFQDGIYLVAKE</sequence>
<keyword evidence="11" id="KW-1185">Reference proteome</keyword>
<reference evidence="9" key="3">
    <citation type="submission" date="2014-09" db="EMBL/GenBank/DDBJ databases">
        <authorList>
            <person name="Bishop-Lilly K.A."/>
            <person name="Broomall S.M."/>
            <person name="Chain P.S."/>
            <person name="Chertkov O."/>
            <person name="Coyne S.R."/>
            <person name="Daligault H.E."/>
            <person name="Davenport K.W."/>
            <person name="Erkkila T."/>
            <person name="Frey K.G."/>
            <person name="Gibbons H.S."/>
            <person name="Gu W."/>
            <person name="Jaissle J."/>
            <person name="Johnson S.L."/>
            <person name="Koroleva G.I."/>
            <person name="Ladner J.T."/>
            <person name="Lo C.-C."/>
            <person name="Minogue T.D."/>
            <person name="Munk C."/>
            <person name="Palacios G.F."/>
            <person name="Redden C.L."/>
            <person name="Rosenzweig C.N."/>
            <person name="Scholz M.B."/>
            <person name="Teshima H."/>
            <person name="Xu Y."/>
        </authorList>
    </citation>
    <scope>NUCLEOTIDE SEQUENCE</scope>
    <source>
        <strain evidence="9">Mb9</strain>
    </source>
</reference>
<dbReference type="SUPFAM" id="SSF56053">
    <property type="entry name" value="Ribosomal protein L6"/>
    <property type="match status" value="2"/>
</dbReference>
<dbReference type="RefSeq" id="WP_048071991.1">
    <property type="nucleotide sequence ID" value="NZ_CALCVY010000102.1"/>
</dbReference>
<comment type="similarity">
    <text evidence="5">Belongs to the universal ribosomal protein uL6 family.</text>
</comment>
<dbReference type="Proteomes" id="UP000029661">
    <property type="component" value="Chromosome"/>
</dbReference>
<dbReference type="KEGG" id="mfi:DSM1535_0318"/>
<dbReference type="NCBIfam" id="NF004037">
    <property type="entry name" value="PRK05518.1"/>
    <property type="match status" value="1"/>
</dbReference>
<evidence type="ECO:0000256" key="2">
    <source>
        <dbReference type="ARBA" id="ARBA00022884"/>
    </source>
</evidence>
<keyword evidence="2 5" id="KW-0694">RNA-binding</keyword>
<dbReference type="Pfam" id="PF00347">
    <property type="entry name" value="Ribosomal_L6"/>
    <property type="match status" value="2"/>
</dbReference>
<dbReference type="NCBIfam" id="TIGR03653">
    <property type="entry name" value="uL6_arch"/>
    <property type="match status" value="1"/>
</dbReference>
<dbReference type="Proteomes" id="UP000062768">
    <property type="component" value="Chromosome I"/>
</dbReference>
<reference evidence="10" key="4">
    <citation type="submission" date="2020-10" db="EMBL/GenBank/DDBJ databases">
        <title>Dehalococcoides mccartyi of a TCE/Cr reducing biochatode.</title>
        <authorList>
            <person name="Matturro B."/>
        </authorList>
    </citation>
    <scope>NUCLEOTIDE SEQUENCE</scope>
    <source>
        <strain evidence="10">Bin2</strain>
    </source>
</reference>
<evidence type="ECO:0000256" key="5">
    <source>
        <dbReference type="HAMAP-Rule" id="MF_01365"/>
    </source>
</evidence>
<dbReference type="InterPro" id="IPR000702">
    <property type="entry name" value="Ribosomal_uL6-like"/>
</dbReference>
<name>A0A090JTE0_METFO</name>
<evidence type="ECO:0000313" key="11">
    <source>
        <dbReference type="Proteomes" id="UP000062768"/>
    </source>
</evidence>
<evidence type="ECO:0000313" key="10">
    <source>
        <dbReference type="EMBL" id="MBF4474443.1"/>
    </source>
</evidence>
<comment type="subunit">
    <text evidence="5">Part of the 50S ribosomal subunit.</text>
</comment>
<dbReference type="KEGG" id="mfc:BRM9_0390"/>
<dbReference type="OrthoDB" id="7144at2157"/>
<evidence type="ECO:0000313" key="7">
    <source>
        <dbReference type="EMBL" id="AIS31217.1"/>
    </source>
</evidence>
<evidence type="ECO:0000313" key="8">
    <source>
        <dbReference type="EMBL" id="CEA12681.1"/>
    </source>
</evidence>
<dbReference type="PIRSF" id="PIRSF002162">
    <property type="entry name" value="Ribosomal_L6"/>
    <property type="match status" value="1"/>
</dbReference>
<dbReference type="Gene3D" id="3.90.930.12">
    <property type="entry name" value="Ribosomal protein L6, alpha-beta domain"/>
    <property type="match status" value="2"/>
</dbReference>
<organism evidence="8">
    <name type="scientific">Methanobacterium formicicum</name>
    <dbReference type="NCBI Taxonomy" id="2162"/>
    <lineage>
        <taxon>Archaea</taxon>
        <taxon>Methanobacteriati</taxon>
        <taxon>Methanobacteriota</taxon>
        <taxon>Methanomada group</taxon>
        <taxon>Methanobacteria</taxon>
        <taxon>Methanobacteriales</taxon>
        <taxon>Methanobacteriaceae</taxon>
        <taxon>Methanobacterium</taxon>
    </lineage>
</organism>
<dbReference type="InterPro" id="IPR020040">
    <property type="entry name" value="Ribosomal_uL6_a/b-dom"/>
</dbReference>
<dbReference type="GO" id="GO:0022625">
    <property type="term" value="C:cytosolic large ribosomal subunit"/>
    <property type="evidence" value="ECO:0007669"/>
    <property type="project" value="UniProtKB-UniRule"/>
</dbReference>
<reference evidence="7" key="1">
    <citation type="submission" date="2013-12" db="EMBL/GenBank/DDBJ databases">
        <title>The complete genome sequence of Methanobacterium sp. BRM9.</title>
        <authorList>
            <consortium name="Pastoral Greenhouse Gas Research Consortium"/>
            <person name="Kelly W.J."/>
            <person name="Leahy S.C."/>
            <person name="Perry R."/>
            <person name="Li D."/>
            <person name="Altermann E."/>
            <person name="Lambie S.C."/>
            <person name="Attwood G.T."/>
        </authorList>
    </citation>
    <scope>NUCLEOTIDE SEQUENCE [LARGE SCALE GENOMIC DNA]</scope>
    <source>
        <strain evidence="7">BRM9</strain>
    </source>
</reference>
<dbReference type="EMBL" id="CP006933">
    <property type="protein sequence ID" value="AIS31217.1"/>
    <property type="molecule type" value="Genomic_DNA"/>
</dbReference>
<dbReference type="EMBL" id="JADIIL010000013">
    <property type="protein sequence ID" value="MBF4474443.1"/>
    <property type="molecule type" value="Genomic_DNA"/>
</dbReference>
<dbReference type="GO" id="GO:0002181">
    <property type="term" value="P:cytoplasmic translation"/>
    <property type="evidence" value="ECO:0007669"/>
    <property type="project" value="TreeGrafter"/>
</dbReference>
<dbReference type="STRING" id="2162.BRM9_0390"/>
<dbReference type="EMBL" id="LN734822">
    <property type="protein sequence ID" value="CEL25063.1"/>
    <property type="molecule type" value="Genomic_DNA"/>
</dbReference>
<dbReference type="Proteomes" id="UP000606900">
    <property type="component" value="Unassembled WGS sequence"/>
</dbReference>
<dbReference type="PANTHER" id="PTHR11655">
    <property type="entry name" value="60S/50S RIBOSOMAL PROTEIN L6/L9"/>
    <property type="match status" value="1"/>
</dbReference>
<dbReference type="PATRIC" id="fig|2162.10.peg.1490"/>
<dbReference type="InterPro" id="IPR019907">
    <property type="entry name" value="Ribosomal_uL6_arc"/>
</dbReference>
<dbReference type="GeneID" id="26739670"/>
<reference evidence="8" key="2">
    <citation type="submission" date="2014-08" db="EMBL/GenBank/DDBJ databases">
        <authorList>
            <person name="Wibberg D."/>
        </authorList>
    </citation>
    <scope>NUCLEOTIDE SEQUENCE</scope>
</reference>
<dbReference type="InterPro" id="IPR036789">
    <property type="entry name" value="Ribosomal_uL6-like_a/b-dom_sf"/>
</dbReference>
<feature type="domain" description="Large ribosomal subunit protein uL6 alpha-beta" evidence="6">
    <location>
        <begin position="96"/>
        <end position="170"/>
    </location>
</feature>